<evidence type="ECO:0000313" key="2">
    <source>
        <dbReference type="EMBL" id="GLT23245.1"/>
    </source>
</evidence>
<sequence length="190" mass="20409">MTAHRPTPIPAVLRKPLLACLAALAVSMGLAVATNQLRRDADATLNDLTLRLSGIHRQHEETLKEAADARLALRQQAELDRLGLKSSVPRLQLMGGIDAALAETGLSDLHYTLSPLQPLDDAPLLGLSTVRLDGSVPHEARLLALLKRLEATNNGLFLPLHCVLARPTTDAHTIVKADCEATWLGLQPPA</sequence>
<keyword evidence="3" id="KW-1185">Reference proteome</keyword>
<proteinExistence type="predicted"/>
<dbReference type="RefSeq" id="WP_284188463.1">
    <property type="nucleotide sequence ID" value="NZ_BSPX01000042.1"/>
</dbReference>
<accession>A0ABQ6FCB8</accession>
<evidence type="ECO:0000313" key="3">
    <source>
        <dbReference type="Proteomes" id="UP001157167"/>
    </source>
</evidence>
<name>A0ABQ6FCB8_9RHOO</name>
<reference evidence="3" key="1">
    <citation type="journal article" date="2019" name="Int. J. Syst. Evol. Microbiol.">
        <title>The Global Catalogue of Microorganisms (GCM) 10K type strain sequencing project: providing services to taxonomists for standard genome sequencing and annotation.</title>
        <authorList>
            <consortium name="The Broad Institute Genomics Platform"/>
            <consortium name="The Broad Institute Genome Sequencing Center for Infectious Disease"/>
            <person name="Wu L."/>
            <person name="Ma J."/>
        </authorList>
    </citation>
    <scope>NUCLEOTIDE SEQUENCE [LARGE SCALE GENOMIC DNA]</scope>
    <source>
        <strain evidence="3">NBRC 102407</strain>
    </source>
</reference>
<evidence type="ECO:0000256" key="1">
    <source>
        <dbReference type="SAM" id="SignalP"/>
    </source>
</evidence>
<feature type="chain" id="PRO_5047441983" evidence="1">
    <location>
        <begin position="34"/>
        <end position="190"/>
    </location>
</feature>
<feature type="signal peptide" evidence="1">
    <location>
        <begin position="1"/>
        <end position="33"/>
    </location>
</feature>
<protein>
    <submittedName>
        <fullName evidence="2">Uncharacterized protein</fullName>
    </submittedName>
</protein>
<comment type="caution">
    <text evidence="2">The sequence shown here is derived from an EMBL/GenBank/DDBJ whole genome shotgun (WGS) entry which is preliminary data.</text>
</comment>
<dbReference type="EMBL" id="BSPX01000042">
    <property type="protein sequence ID" value="GLT23245.1"/>
    <property type="molecule type" value="Genomic_DNA"/>
</dbReference>
<organism evidence="2 3">
    <name type="scientific">Zoogloea oryzae</name>
    <dbReference type="NCBI Taxonomy" id="310767"/>
    <lineage>
        <taxon>Bacteria</taxon>
        <taxon>Pseudomonadati</taxon>
        <taxon>Pseudomonadota</taxon>
        <taxon>Betaproteobacteria</taxon>
        <taxon>Rhodocyclales</taxon>
        <taxon>Zoogloeaceae</taxon>
        <taxon>Zoogloea</taxon>
    </lineage>
</organism>
<gene>
    <name evidence="2" type="ORF">GCM10007933_27090</name>
</gene>
<dbReference type="Proteomes" id="UP001157167">
    <property type="component" value="Unassembled WGS sequence"/>
</dbReference>
<keyword evidence="1" id="KW-0732">Signal</keyword>